<dbReference type="Proteomes" id="UP000299011">
    <property type="component" value="Chromosome"/>
</dbReference>
<reference evidence="4 7" key="3">
    <citation type="journal article" date="2014" name="PLoS Genet.">
        <title>Phylogenetically driven sequencing of extremely halophilic archaea reveals strategies for static and dynamic osmo-response.</title>
        <authorList>
            <person name="Becker E.A."/>
            <person name="Seitzer P.M."/>
            <person name="Tritt A."/>
            <person name="Larsen D."/>
            <person name="Krusor M."/>
            <person name="Yao A.I."/>
            <person name="Wu D."/>
            <person name="Madern D."/>
            <person name="Eisen J.A."/>
            <person name="Darling A.E."/>
            <person name="Facciotti M.T."/>
        </authorList>
    </citation>
    <scope>NUCLEOTIDE SEQUENCE [LARGE SCALE GENOMIC DNA]</scope>
    <source>
        <strain evidence="4">ATCC 33500</strain>
        <strain evidence="7">ATCC 33500 / DSM 1411 / JCM 8866 / NBRC 14739 / NCIMB 2177 / R-4</strain>
    </source>
</reference>
<dbReference type="KEGG" id="hme:HFX_2995"/>
<keyword evidence="1" id="KW-1133">Transmembrane helix</keyword>
<protein>
    <submittedName>
        <fullName evidence="2">Uncharacterized protein</fullName>
    </submittedName>
</protein>
<dbReference type="AlphaFoldDB" id="I3R8U9"/>
<dbReference type="STRING" id="523841.HFX_2995"/>
<dbReference type="Proteomes" id="UP000027075">
    <property type="component" value="Chromosome"/>
</dbReference>
<evidence type="ECO:0000313" key="2">
    <source>
        <dbReference type="EMBL" id="AFK20659.1"/>
    </source>
</evidence>
<dbReference type="EMBL" id="CP007551">
    <property type="protein sequence ID" value="AHZ22857.1"/>
    <property type="molecule type" value="Genomic_DNA"/>
</dbReference>
<reference evidence="5 9" key="6">
    <citation type="submission" date="2019-04" db="EMBL/GenBank/DDBJ databases">
        <title>Methylomes of two halophilic Archaea, Haloarcula marismortui and Haloferax mediterranei.</title>
        <authorList>
            <person name="DasSarma S."/>
            <person name="DasSarma P."/>
            <person name="DasSarma S."/>
            <person name="Fomenkov A."/>
            <person name="Vincze T."/>
            <person name="Anton B.P."/>
            <person name="Roberts R.J."/>
        </authorList>
    </citation>
    <scope>NUCLEOTIDE SEQUENCE [LARGE SCALE GENOMIC DNA]</scope>
    <source>
        <strain evidence="5">ATCC 33500</strain>
        <strain evidence="9">ATCC 33500 / DSM 1411 / JCM 8866 / NBRC 14739 / NCIMB 2177 / R-4</strain>
    </source>
</reference>
<evidence type="ECO:0000256" key="1">
    <source>
        <dbReference type="SAM" id="Phobius"/>
    </source>
</evidence>
<dbReference type="HOGENOM" id="CLU_2712686_0_0_2"/>
<evidence type="ECO:0000313" key="9">
    <source>
        <dbReference type="Proteomes" id="UP000299011"/>
    </source>
</evidence>
<keyword evidence="7" id="KW-1185">Reference proteome</keyword>
<dbReference type="Proteomes" id="UP000006469">
    <property type="component" value="Chromosome"/>
</dbReference>
<dbReference type="EMBL" id="CP039139">
    <property type="protein sequence ID" value="QCQ74275.1"/>
    <property type="molecule type" value="Genomic_DNA"/>
</dbReference>
<organism evidence="2 6">
    <name type="scientific">Haloferax mediterranei (strain ATCC 33500 / DSM 1411 / JCM 8866 / NBRC 14739 / NCIMB 2177 / R-4)</name>
    <name type="common">Halobacterium mediterranei</name>
    <dbReference type="NCBI Taxonomy" id="523841"/>
    <lineage>
        <taxon>Archaea</taxon>
        <taxon>Methanobacteriati</taxon>
        <taxon>Methanobacteriota</taxon>
        <taxon>Stenosarchaea group</taxon>
        <taxon>Halobacteria</taxon>
        <taxon>Halobacteriales</taxon>
        <taxon>Haloferacaceae</taxon>
        <taxon>Haloferax</taxon>
    </lineage>
</organism>
<reference evidence="3 8" key="4">
    <citation type="submission" date="2014-04" db="EMBL/GenBank/DDBJ databases">
        <title>Transcriptional profiles of Haloferax mediterranei on the basis of nitrogen availability.</title>
        <authorList>
            <person name="Bautista V."/>
        </authorList>
    </citation>
    <scope>NUCLEOTIDE SEQUENCE [LARGE SCALE GENOMIC DNA]</scope>
    <source>
        <strain evidence="3">ATCC 33500</strain>
        <strain evidence="8">ATCC 33500 / DSM 1411 / JCM 8866 / NBRC 14739 / NCIMB 2177 / R-4</strain>
    </source>
</reference>
<keyword evidence="1" id="KW-0812">Transmembrane</keyword>
<dbReference type="GeneID" id="40155333"/>
<sequence length="72" mass="7414">MGDAPEEVTLGKLLSAAMGLIGSQVGVALILGDSPETGVAFGTIAFVVLLTSASWSDSLVLGRRLLEVIRNE</sequence>
<name>I3R8U9_HALMT</name>
<reference evidence="2" key="1">
    <citation type="journal article" date="2012" name="Appl. Environ. Microbiol.">
        <title>Identification of the haloarchaeal phasin (PhaP) that functions in polyhydroxyalkanoate accumulation and granule formation in Haloferax mediterranei.</title>
        <authorList>
            <person name="Cai S."/>
            <person name="Cai L."/>
            <person name="Liu H."/>
            <person name="Liu X."/>
            <person name="Han J."/>
            <person name="Zhou J."/>
            <person name="Xiang H."/>
        </authorList>
    </citation>
    <scope>NUCLEOTIDE SEQUENCE</scope>
    <source>
        <strain evidence="2">CGMCC 1.2087</strain>
    </source>
</reference>
<evidence type="ECO:0000313" key="6">
    <source>
        <dbReference type="Proteomes" id="UP000006469"/>
    </source>
</evidence>
<dbReference type="PaxDb" id="523841-HFX_2995"/>
<evidence type="ECO:0000313" key="4">
    <source>
        <dbReference type="EMBL" id="EMA03021.1"/>
    </source>
</evidence>
<evidence type="ECO:0000313" key="7">
    <source>
        <dbReference type="Proteomes" id="UP000011603"/>
    </source>
</evidence>
<gene>
    <name evidence="2" type="ordered locus">HFX_2995</name>
    <name evidence="3" type="ORF">BM92_09500</name>
    <name evidence="4" type="ORF">C439_10570</name>
    <name evidence="5" type="ORF">E6P09_02910</name>
</gene>
<dbReference type="RefSeq" id="WP_004058918.1">
    <property type="nucleotide sequence ID" value="NC_017941.2"/>
</dbReference>
<accession>I3R8U9</accession>
<proteinExistence type="predicted"/>
<reference evidence="2 6" key="2">
    <citation type="journal article" date="2012" name="J. Bacteriol.">
        <title>Complete genome sequence of the metabolically versatile halophilic archaeon Haloferax mediterranei, a poly(3-hydroxybutyrate-co-3-hydroxyvalerate) producer.</title>
        <authorList>
            <person name="Han J."/>
            <person name="Zhang F."/>
            <person name="Hou J."/>
            <person name="Liu X."/>
            <person name="Li M."/>
            <person name="Liu H."/>
            <person name="Cai L."/>
            <person name="Zhang B."/>
            <person name="Chen Y."/>
            <person name="Zhou J."/>
            <person name="Hu S."/>
            <person name="Xiang H."/>
        </authorList>
    </citation>
    <scope>NUCLEOTIDE SEQUENCE [LARGE SCALE GENOMIC DNA]</scope>
    <source>
        <strain evidence="6">ATCC 33500 / DSM 1411 / JCM 8866 / NBRC 14739 / NCIMB 2177 / R-4</strain>
        <strain evidence="2">CGMCC 1.2087</strain>
    </source>
</reference>
<evidence type="ECO:0000313" key="5">
    <source>
        <dbReference type="EMBL" id="QCQ74275.1"/>
    </source>
</evidence>
<evidence type="ECO:0000313" key="8">
    <source>
        <dbReference type="Proteomes" id="UP000027075"/>
    </source>
</evidence>
<dbReference type="EMBL" id="CP001868">
    <property type="protein sequence ID" value="AFK20659.1"/>
    <property type="molecule type" value="Genomic_DNA"/>
</dbReference>
<feature type="transmembrane region" description="Helical" evidence="1">
    <location>
        <begin position="38"/>
        <end position="61"/>
    </location>
</feature>
<reference evidence="2" key="5">
    <citation type="submission" date="2014-05" db="EMBL/GenBank/DDBJ databases">
        <authorList>
            <person name="Wang L."/>
            <person name="Yang H."/>
            <person name="Xiang H."/>
        </authorList>
    </citation>
    <scope>NUCLEOTIDE SEQUENCE</scope>
    <source>
        <strain evidence="2">CGMCC 1.2087</strain>
    </source>
</reference>
<evidence type="ECO:0000313" key="3">
    <source>
        <dbReference type="EMBL" id="AHZ22857.1"/>
    </source>
</evidence>
<dbReference type="Proteomes" id="UP000011603">
    <property type="component" value="Unassembled WGS sequence"/>
</dbReference>
<dbReference type="EMBL" id="AOLO01000007">
    <property type="protein sequence ID" value="EMA03021.1"/>
    <property type="molecule type" value="Genomic_DNA"/>
</dbReference>
<keyword evidence="1" id="KW-0472">Membrane</keyword>
<feature type="transmembrane region" description="Helical" evidence="1">
    <location>
        <begin position="12"/>
        <end position="32"/>
    </location>
</feature>